<comment type="similarity">
    <text evidence="6">Belongs to the DNA polymerase HolA subunit family.</text>
</comment>
<reference evidence="8 9" key="1">
    <citation type="submission" date="2016-10" db="EMBL/GenBank/DDBJ databases">
        <authorList>
            <person name="de Groot N.N."/>
        </authorList>
    </citation>
    <scope>NUCLEOTIDE SEQUENCE [LARGE SCALE GENOMIC DNA]</scope>
    <source>
        <strain evidence="8 9">DSM 17890</strain>
    </source>
</reference>
<dbReference type="SUPFAM" id="SSF48019">
    <property type="entry name" value="post-AAA+ oligomerization domain-like"/>
    <property type="match status" value="1"/>
</dbReference>
<evidence type="ECO:0000256" key="2">
    <source>
        <dbReference type="ARBA" id="ARBA00022679"/>
    </source>
</evidence>
<dbReference type="STRING" id="356660.SAMN05444336_103349"/>
<dbReference type="GO" id="GO:0003677">
    <property type="term" value="F:DNA binding"/>
    <property type="evidence" value="ECO:0007669"/>
    <property type="project" value="InterPro"/>
</dbReference>
<dbReference type="InterPro" id="IPR008921">
    <property type="entry name" value="DNA_pol3_clamp-load_cplx_C"/>
</dbReference>
<evidence type="ECO:0000256" key="4">
    <source>
        <dbReference type="ARBA" id="ARBA00022705"/>
    </source>
</evidence>
<dbReference type="InterPro" id="IPR005790">
    <property type="entry name" value="DNA_polIII_delta"/>
</dbReference>
<dbReference type="AlphaFoldDB" id="A0A1H2Z2Y6"/>
<dbReference type="Proteomes" id="UP000199118">
    <property type="component" value="Unassembled WGS sequence"/>
</dbReference>
<dbReference type="Gene3D" id="1.20.272.10">
    <property type="match status" value="1"/>
</dbReference>
<keyword evidence="5" id="KW-0239">DNA-directed DNA polymerase</keyword>
<evidence type="ECO:0000256" key="3">
    <source>
        <dbReference type="ARBA" id="ARBA00022695"/>
    </source>
</evidence>
<sequence length="338" mass="35179">MKIPSGRIRGFAARPDPAVVALLLHGPDALEIDDLRVRLSSTLLKAAGEGAEITAMDPGEARRDPAALRDALRSGGLFGGRPVVVIEGAADGATDAVSSAIEGLQPGEGALLVTAGQLNARSKLRKLFEDSGNCASLAIYPQELDRDGLSAMLSEAGLDRISDGGRDALLDLAAFLEPAEVRGLVRTLALYALDATSPLEAADVLSLAPETQEGDVDGVVEAVLARRPDAALAAHGRLAAKGATATSVALALGRQFRQLHALAASPDGPDAAVGRMRPPLYGQRRDAMLRAARGWPIRPCEAALSMILEAELGLRSSAPAPERASVERLIVRLATLRP</sequence>
<organism evidence="8 9">
    <name type="scientific">Albimonas donghaensis</name>
    <dbReference type="NCBI Taxonomy" id="356660"/>
    <lineage>
        <taxon>Bacteria</taxon>
        <taxon>Pseudomonadati</taxon>
        <taxon>Pseudomonadota</taxon>
        <taxon>Alphaproteobacteria</taxon>
        <taxon>Rhodobacterales</taxon>
        <taxon>Paracoccaceae</taxon>
        <taxon>Albimonas</taxon>
    </lineage>
</organism>
<accession>A0A1H2Z2Y6</accession>
<protein>
    <recommendedName>
        <fullName evidence="1">DNA-directed DNA polymerase</fullName>
        <ecNumber evidence="1">2.7.7.7</ecNumber>
    </recommendedName>
</protein>
<name>A0A1H2Z2Y6_9RHOB</name>
<evidence type="ECO:0000256" key="5">
    <source>
        <dbReference type="ARBA" id="ARBA00022932"/>
    </source>
</evidence>
<evidence type="ECO:0000313" key="8">
    <source>
        <dbReference type="EMBL" id="SDX11685.1"/>
    </source>
</evidence>
<comment type="catalytic activity">
    <reaction evidence="7">
        <text>DNA(n) + a 2'-deoxyribonucleoside 5'-triphosphate = DNA(n+1) + diphosphate</text>
        <dbReference type="Rhea" id="RHEA:22508"/>
        <dbReference type="Rhea" id="RHEA-COMP:17339"/>
        <dbReference type="Rhea" id="RHEA-COMP:17340"/>
        <dbReference type="ChEBI" id="CHEBI:33019"/>
        <dbReference type="ChEBI" id="CHEBI:61560"/>
        <dbReference type="ChEBI" id="CHEBI:173112"/>
        <dbReference type="EC" id="2.7.7.7"/>
    </reaction>
</comment>
<dbReference type="PANTHER" id="PTHR34388">
    <property type="entry name" value="DNA POLYMERASE III SUBUNIT DELTA"/>
    <property type="match status" value="1"/>
</dbReference>
<keyword evidence="2" id="KW-0808">Transferase</keyword>
<keyword evidence="3" id="KW-0548">Nucleotidyltransferase</keyword>
<dbReference type="RefSeq" id="WP_092681712.1">
    <property type="nucleotide sequence ID" value="NZ_FNMZ01000003.1"/>
</dbReference>
<evidence type="ECO:0000256" key="7">
    <source>
        <dbReference type="ARBA" id="ARBA00049244"/>
    </source>
</evidence>
<dbReference type="OrthoDB" id="9804983at2"/>
<dbReference type="NCBIfam" id="TIGR01128">
    <property type="entry name" value="holA"/>
    <property type="match status" value="1"/>
</dbReference>
<dbReference type="GO" id="GO:0006261">
    <property type="term" value="P:DNA-templated DNA replication"/>
    <property type="evidence" value="ECO:0007669"/>
    <property type="project" value="TreeGrafter"/>
</dbReference>
<dbReference type="GO" id="GO:0003887">
    <property type="term" value="F:DNA-directed DNA polymerase activity"/>
    <property type="evidence" value="ECO:0007669"/>
    <property type="project" value="UniProtKB-KW"/>
</dbReference>
<dbReference type="PANTHER" id="PTHR34388:SF1">
    <property type="entry name" value="DNA POLYMERASE III SUBUNIT DELTA"/>
    <property type="match status" value="1"/>
</dbReference>
<dbReference type="EMBL" id="FNMZ01000003">
    <property type="protein sequence ID" value="SDX11685.1"/>
    <property type="molecule type" value="Genomic_DNA"/>
</dbReference>
<keyword evidence="9" id="KW-1185">Reference proteome</keyword>
<evidence type="ECO:0000256" key="6">
    <source>
        <dbReference type="ARBA" id="ARBA00034754"/>
    </source>
</evidence>
<dbReference type="InterPro" id="IPR027417">
    <property type="entry name" value="P-loop_NTPase"/>
</dbReference>
<evidence type="ECO:0000256" key="1">
    <source>
        <dbReference type="ARBA" id="ARBA00012417"/>
    </source>
</evidence>
<gene>
    <name evidence="8" type="ORF">SAMN05444336_103349</name>
</gene>
<dbReference type="EC" id="2.7.7.7" evidence="1"/>
<keyword evidence="4" id="KW-0235">DNA replication</keyword>
<proteinExistence type="inferred from homology"/>
<dbReference type="Gene3D" id="3.40.50.300">
    <property type="entry name" value="P-loop containing nucleotide triphosphate hydrolases"/>
    <property type="match status" value="1"/>
</dbReference>
<dbReference type="GO" id="GO:0009360">
    <property type="term" value="C:DNA polymerase III complex"/>
    <property type="evidence" value="ECO:0007669"/>
    <property type="project" value="TreeGrafter"/>
</dbReference>
<evidence type="ECO:0000313" key="9">
    <source>
        <dbReference type="Proteomes" id="UP000199118"/>
    </source>
</evidence>